<dbReference type="RefSeq" id="WP_266053886.1">
    <property type="nucleotide sequence ID" value="NZ_JAPFQO010000012.1"/>
</dbReference>
<name>A0ABT3RJM6_9BACT</name>
<reference evidence="2 3" key="1">
    <citation type="submission" date="2022-11" db="EMBL/GenBank/DDBJ databases">
        <title>The characterization of three novel Bacteroidetes species and genomic analysis of their roles in tidal elemental geochemical cycles.</title>
        <authorList>
            <person name="Ma K.-J."/>
        </authorList>
    </citation>
    <scope>NUCLEOTIDE SEQUENCE [LARGE SCALE GENOMIC DNA]</scope>
    <source>
        <strain evidence="2 3">M82</strain>
    </source>
</reference>
<accession>A0ABT3RJM6</accession>
<evidence type="ECO:0000313" key="3">
    <source>
        <dbReference type="Proteomes" id="UP001207228"/>
    </source>
</evidence>
<evidence type="ECO:0000313" key="2">
    <source>
        <dbReference type="EMBL" id="MCX2741651.1"/>
    </source>
</evidence>
<keyword evidence="3" id="KW-1185">Reference proteome</keyword>
<dbReference type="Proteomes" id="UP001207228">
    <property type="component" value="Unassembled WGS sequence"/>
</dbReference>
<comment type="caution">
    <text evidence="2">The sequence shown here is derived from an EMBL/GenBank/DDBJ whole genome shotgun (WGS) entry which is preliminary data.</text>
</comment>
<gene>
    <name evidence="2" type="ORF">OO017_16955</name>
</gene>
<proteinExistence type="predicted"/>
<keyword evidence="1" id="KW-0812">Transmembrane</keyword>
<keyword evidence="1" id="KW-1133">Transmembrane helix</keyword>
<protein>
    <submittedName>
        <fullName evidence="2">Uncharacterized protein</fullName>
    </submittedName>
</protein>
<feature type="transmembrane region" description="Helical" evidence="1">
    <location>
        <begin position="25"/>
        <end position="42"/>
    </location>
</feature>
<organism evidence="2 3">
    <name type="scientific">Pontibacter anaerobius</name>
    <dbReference type="NCBI Taxonomy" id="2993940"/>
    <lineage>
        <taxon>Bacteria</taxon>
        <taxon>Pseudomonadati</taxon>
        <taxon>Bacteroidota</taxon>
        <taxon>Cytophagia</taxon>
        <taxon>Cytophagales</taxon>
        <taxon>Hymenobacteraceae</taxon>
        <taxon>Pontibacter</taxon>
    </lineage>
</organism>
<dbReference type="EMBL" id="JAPFQO010000012">
    <property type="protein sequence ID" value="MCX2741651.1"/>
    <property type="molecule type" value="Genomic_DNA"/>
</dbReference>
<sequence length="67" mass="7891">MNRIVFILSFVLLIALYIVWGQLEFPFGGFMVVVGTLVLVYFRRRYLHMKPYWGGSLSDIPKYFTLP</sequence>
<evidence type="ECO:0000256" key="1">
    <source>
        <dbReference type="SAM" id="Phobius"/>
    </source>
</evidence>
<keyword evidence="1" id="KW-0472">Membrane</keyword>